<accession>A0ABU6SE46</accession>
<gene>
    <name evidence="2" type="ORF">PIB30_036624</name>
</gene>
<sequence>MDYSTNHEVRGIESQGQNSQPPMQQPIADAQQDKQPTAKRNDGSGIKEKEPMISCSVNQPIAYRDLGKEKMQETKEDDEKPKMMKILDDQGRKKILRKPPESPYTVEFPDEDDNTQNMELP</sequence>
<evidence type="ECO:0000313" key="2">
    <source>
        <dbReference type="EMBL" id="MED6134389.1"/>
    </source>
</evidence>
<reference evidence="2 3" key="1">
    <citation type="journal article" date="2023" name="Plants (Basel)">
        <title>Bridging the Gap: Combining Genomics and Transcriptomics Approaches to Understand Stylosanthes scabra, an Orphan Legume from the Brazilian Caatinga.</title>
        <authorList>
            <person name="Ferreira-Neto J.R.C."/>
            <person name="da Silva M.D."/>
            <person name="Binneck E."/>
            <person name="de Melo N.F."/>
            <person name="da Silva R.H."/>
            <person name="de Melo A.L.T.M."/>
            <person name="Pandolfi V."/>
            <person name="Bustamante F.O."/>
            <person name="Brasileiro-Vidal A.C."/>
            <person name="Benko-Iseppon A.M."/>
        </authorList>
    </citation>
    <scope>NUCLEOTIDE SEQUENCE [LARGE SCALE GENOMIC DNA]</scope>
    <source>
        <tissue evidence="2">Leaves</tissue>
    </source>
</reference>
<comment type="caution">
    <text evidence="2">The sequence shown here is derived from an EMBL/GenBank/DDBJ whole genome shotgun (WGS) entry which is preliminary data.</text>
</comment>
<evidence type="ECO:0000256" key="1">
    <source>
        <dbReference type="SAM" id="MobiDB-lite"/>
    </source>
</evidence>
<name>A0ABU6SE46_9FABA</name>
<organism evidence="2 3">
    <name type="scientific">Stylosanthes scabra</name>
    <dbReference type="NCBI Taxonomy" id="79078"/>
    <lineage>
        <taxon>Eukaryota</taxon>
        <taxon>Viridiplantae</taxon>
        <taxon>Streptophyta</taxon>
        <taxon>Embryophyta</taxon>
        <taxon>Tracheophyta</taxon>
        <taxon>Spermatophyta</taxon>
        <taxon>Magnoliopsida</taxon>
        <taxon>eudicotyledons</taxon>
        <taxon>Gunneridae</taxon>
        <taxon>Pentapetalae</taxon>
        <taxon>rosids</taxon>
        <taxon>fabids</taxon>
        <taxon>Fabales</taxon>
        <taxon>Fabaceae</taxon>
        <taxon>Papilionoideae</taxon>
        <taxon>50 kb inversion clade</taxon>
        <taxon>dalbergioids sensu lato</taxon>
        <taxon>Dalbergieae</taxon>
        <taxon>Pterocarpus clade</taxon>
        <taxon>Stylosanthes</taxon>
    </lineage>
</organism>
<feature type="compositionally biased region" description="Basic and acidic residues" evidence="1">
    <location>
        <begin position="39"/>
        <end position="51"/>
    </location>
</feature>
<keyword evidence="3" id="KW-1185">Reference proteome</keyword>
<protein>
    <submittedName>
        <fullName evidence="2">Uncharacterized protein</fullName>
    </submittedName>
</protein>
<proteinExistence type="predicted"/>
<dbReference type="Proteomes" id="UP001341840">
    <property type="component" value="Unassembled WGS sequence"/>
</dbReference>
<feature type="compositionally biased region" description="Basic and acidic residues" evidence="1">
    <location>
        <begin position="1"/>
        <end position="11"/>
    </location>
</feature>
<feature type="region of interest" description="Disordered" evidence="1">
    <location>
        <begin position="1"/>
        <end position="121"/>
    </location>
</feature>
<dbReference type="EMBL" id="JASCZI010060595">
    <property type="protein sequence ID" value="MED6134389.1"/>
    <property type="molecule type" value="Genomic_DNA"/>
</dbReference>
<feature type="compositionally biased region" description="Basic and acidic residues" evidence="1">
    <location>
        <begin position="65"/>
        <end position="92"/>
    </location>
</feature>
<evidence type="ECO:0000313" key="3">
    <source>
        <dbReference type="Proteomes" id="UP001341840"/>
    </source>
</evidence>